<feature type="compositionally biased region" description="Basic residues" evidence="1">
    <location>
        <begin position="25"/>
        <end position="40"/>
    </location>
</feature>
<name>A0A8X7BQ50_9ARAC</name>
<accession>A0A8X7BQ50</accession>
<gene>
    <name evidence="2" type="ORF">TNIN_158731</name>
</gene>
<organism evidence="2 3">
    <name type="scientific">Trichonephila inaurata madagascariensis</name>
    <dbReference type="NCBI Taxonomy" id="2747483"/>
    <lineage>
        <taxon>Eukaryota</taxon>
        <taxon>Metazoa</taxon>
        <taxon>Ecdysozoa</taxon>
        <taxon>Arthropoda</taxon>
        <taxon>Chelicerata</taxon>
        <taxon>Arachnida</taxon>
        <taxon>Araneae</taxon>
        <taxon>Araneomorphae</taxon>
        <taxon>Entelegynae</taxon>
        <taxon>Araneoidea</taxon>
        <taxon>Nephilidae</taxon>
        <taxon>Trichonephila</taxon>
        <taxon>Trichonephila inaurata</taxon>
    </lineage>
</organism>
<comment type="caution">
    <text evidence="2">The sequence shown here is derived from an EMBL/GenBank/DDBJ whole genome shotgun (WGS) entry which is preliminary data.</text>
</comment>
<dbReference type="Proteomes" id="UP000886998">
    <property type="component" value="Unassembled WGS sequence"/>
</dbReference>
<reference evidence="2" key="1">
    <citation type="submission" date="2020-08" db="EMBL/GenBank/DDBJ databases">
        <title>Multicomponent nature underlies the extraordinary mechanical properties of spider dragline silk.</title>
        <authorList>
            <person name="Kono N."/>
            <person name="Nakamura H."/>
            <person name="Mori M."/>
            <person name="Yoshida Y."/>
            <person name="Ohtoshi R."/>
            <person name="Malay A.D."/>
            <person name="Moran D.A.P."/>
            <person name="Tomita M."/>
            <person name="Numata K."/>
            <person name="Arakawa K."/>
        </authorList>
    </citation>
    <scope>NUCLEOTIDE SEQUENCE</scope>
</reference>
<evidence type="ECO:0000313" key="2">
    <source>
        <dbReference type="EMBL" id="GFY39645.1"/>
    </source>
</evidence>
<evidence type="ECO:0000256" key="1">
    <source>
        <dbReference type="SAM" id="MobiDB-lite"/>
    </source>
</evidence>
<feature type="region of interest" description="Disordered" evidence="1">
    <location>
        <begin position="1"/>
        <end position="121"/>
    </location>
</feature>
<evidence type="ECO:0000313" key="3">
    <source>
        <dbReference type="Proteomes" id="UP000886998"/>
    </source>
</evidence>
<dbReference type="AlphaFoldDB" id="A0A8X7BQ50"/>
<protein>
    <submittedName>
        <fullName evidence="2">Uncharacterized protein</fullName>
    </submittedName>
</protein>
<feature type="compositionally biased region" description="Basic and acidic residues" evidence="1">
    <location>
        <begin position="1"/>
        <end position="11"/>
    </location>
</feature>
<proteinExistence type="predicted"/>
<sequence length="180" mass="20413">MPKESSIEKKFHQSVKSLPPERKARSPKKLQLKIAKKKPGHLLLRVPEESSVKRKRPRGTVEHFEPEESSSEPEQSPIKKKRTKTSSGFDQKKSASKIRPCRSEENNEDGPLQIKPSSVTMKKKLLSKTGTGLFQFKNQPYNNPGLEIIQESIEMPGKEPKKDETSKNISINTGKLKKQN</sequence>
<dbReference type="EMBL" id="BMAV01001475">
    <property type="protein sequence ID" value="GFY39645.1"/>
    <property type="molecule type" value="Genomic_DNA"/>
</dbReference>
<feature type="region of interest" description="Disordered" evidence="1">
    <location>
        <begin position="155"/>
        <end position="180"/>
    </location>
</feature>
<feature type="compositionally biased region" description="Basic and acidic residues" evidence="1">
    <location>
        <begin position="156"/>
        <end position="166"/>
    </location>
</feature>
<keyword evidence="3" id="KW-1185">Reference proteome</keyword>